<sequence length="167" mass="19103">MIYLFWTVLNGIIFFYFLYLIFGFIAIGKRIFRPQFKIVSITIMFIGIIQIISASNKEEKNNMIVINEKINGNYNSMSKTIKLEDNLTMDIVLLIKYTADGDSFMPTASHSVLTGFVGSYIWEFNSIQTSNLNPNEQAEYSVNGILKWNLFGINVYSESKSFSGIIK</sequence>
<protein>
    <submittedName>
        <fullName evidence="2">Uncharacterized protein</fullName>
    </submittedName>
</protein>
<feature type="transmembrane region" description="Helical" evidence="1">
    <location>
        <begin position="38"/>
        <end position="55"/>
    </location>
</feature>
<accession>A0ABP8CQH0</accession>
<dbReference type="EMBL" id="BAABCB010000013">
    <property type="protein sequence ID" value="GAA4242200.1"/>
    <property type="molecule type" value="Genomic_DNA"/>
</dbReference>
<gene>
    <name evidence="2" type="ORF">GCM10022292_11450</name>
</gene>
<keyword evidence="1" id="KW-0812">Transmembrane</keyword>
<proteinExistence type="predicted"/>
<name>A0ABP8CQH0_9FLAO</name>
<dbReference type="RefSeq" id="WP_344713223.1">
    <property type="nucleotide sequence ID" value="NZ_BAABCB010000013.1"/>
</dbReference>
<evidence type="ECO:0000313" key="2">
    <source>
        <dbReference type="EMBL" id="GAA4242200.1"/>
    </source>
</evidence>
<feature type="transmembrane region" description="Helical" evidence="1">
    <location>
        <begin position="6"/>
        <end position="26"/>
    </location>
</feature>
<evidence type="ECO:0000313" key="3">
    <source>
        <dbReference type="Proteomes" id="UP001501682"/>
    </source>
</evidence>
<keyword evidence="3" id="KW-1185">Reference proteome</keyword>
<keyword evidence="1" id="KW-1133">Transmembrane helix</keyword>
<comment type="caution">
    <text evidence="2">The sequence shown here is derived from an EMBL/GenBank/DDBJ whole genome shotgun (WGS) entry which is preliminary data.</text>
</comment>
<keyword evidence="1" id="KW-0472">Membrane</keyword>
<dbReference type="Proteomes" id="UP001501682">
    <property type="component" value="Unassembled WGS sequence"/>
</dbReference>
<reference evidence="3" key="1">
    <citation type="journal article" date="2019" name="Int. J. Syst. Evol. Microbiol.">
        <title>The Global Catalogue of Microorganisms (GCM) 10K type strain sequencing project: providing services to taxonomists for standard genome sequencing and annotation.</title>
        <authorList>
            <consortium name="The Broad Institute Genomics Platform"/>
            <consortium name="The Broad Institute Genome Sequencing Center for Infectious Disease"/>
            <person name="Wu L."/>
            <person name="Ma J."/>
        </authorList>
    </citation>
    <scope>NUCLEOTIDE SEQUENCE [LARGE SCALE GENOMIC DNA]</scope>
    <source>
        <strain evidence="3">JCM 17633</strain>
    </source>
</reference>
<organism evidence="2 3">
    <name type="scientific">Winogradskyella damuponensis</name>
    <dbReference type="NCBI Taxonomy" id="943939"/>
    <lineage>
        <taxon>Bacteria</taxon>
        <taxon>Pseudomonadati</taxon>
        <taxon>Bacteroidota</taxon>
        <taxon>Flavobacteriia</taxon>
        <taxon>Flavobacteriales</taxon>
        <taxon>Flavobacteriaceae</taxon>
        <taxon>Winogradskyella</taxon>
    </lineage>
</organism>
<evidence type="ECO:0000256" key="1">
    <source>
        <dbReference type="SAM" id="Phobius"/>
    </source>
</evidence>